<dbReference type="SUPFAM" id="SSF48371">
    <property type="entry name" value="ARM repeat"/>
    <property type="match status" value="1"/>
</dbReference>
<name>A0A8H5M5X8_9AGAR</name>
<comment type="caution">
    <text evidence="5">The sequence shown here is derived from an EMBL/GenBank/DDBJ whole genome shotgun (WGS) entry which is preliminary data.</text>
</comment>
<dbReference type="GO" id="GO:0005085">
    <property type="term" value="F:guanyl-nucleotide exchange factor activity"/>
    <property type="evidence" value="ECO:0007669"/>
    <property type="project" value="UniProtKB-KW"/>
</dbReference>
<feature type="region of interest" description="Disordered" evidence="4">
    <location>
        <begin position="569"/>
        <end position="625"/>
    </location>
</feature>
<organism evidence="5 6">
    <name type="scientific">Collybiopsis confluens</name>
    <dbReference type="NCBI Taxonomy" id="2823264"/>
    <lineage>
        <taxon>Eukaryota</taxon>
        <taxon>Fungi</taxon>
        <taxon>Dikarya</taxon>
        <taxon>Basidiomycota</taxon>
        <taxon>Agaricomycotina</taxon>
        <taxon>Agaricomycetes</taxon>
        <taxon>Agaricomycetidae</taxon>
        <taxon>Agaricales</taxon>
        <taxon>Marasmiineae</taxon>
        <taxon>Omphalotaceae</taxon>
        <taxon>Collybiopsis</taxon>
    </lineage>
</organism>
<dbReference type="GO" id="GO:0005737">
    <property type="term" value="C:cytoplasm"/>
    <property type="evidence" value="ECO:0007669"/>
    <property type="project" value="TreeGrafter"/>
</dbReference>
<dbReference type="GO" id="GO:0001965">
    <property type="term" value="F:G-protein alpha-subunit binding"/>
    <property type="evidence" value="ECO:0007669"/>
    <property type="project" value="TreeGrafter"/>
</dbReference>
<evidence type="ECO:0000313" key="6">
    <source>
        <dbReference type="Proteomes" id="UP000518752"/>
    </source>
</evidence>
<dbReference type="InterPro" id="IPR019318">
    <property type="entry name" value="Gua_nucleotide_exch_fac_Ric8"/>
</dbReference>
<keyword evidence="3" id="KW-0143">Chaperone</keyword>
<dbReference type="EMBL" id="JAACJN010000055">
    <property type="protein sequence ID" value="KAF5381879.1"/>
    <property type="molecule type" value="Genomic_DNA"/>
</dbReference>
<dbReference type="PANTHER" id="PTHR12425">
    <property type="entry name" value="SYNEMBRYN"/>
    <property type="match status" value="1"/>
</dbReference>
<dbReference type="Proteomes" id="UP000518752">
    <property type="component" value="Unassembled WGS sequence"/>
</dbReference>
<evidence type="ECO:0000256" key="4">
    <source>
        <dbReference type="SAM" id="MobiDB-lite"/>
    </source>
</evidence>
<feature type="compositionally biased region" description="Basic residues" evidence="4">
    <location>
        <begin position="514"/>
        <end position="523"/>
    </location>
</feature>
<dbReference type="GO" id="GO:0007186">
    <property type="term" value="P:G protein-coupled receptor signaling pathway"/>
    <property type="evidence" value="ECO:0007669"/>
    <property type="project" value="TreeGrafter"/>
</dbReference>
<feature type="region of interest" description="Disordered" evidence="4">
    <location>
        <begin position="504"/>
        <end position="529"/>
    </location>
</feature>
<reference evidence="5 6" key="1">
    <citation type="journal article" date="2020" name="ISME J.">
        <title>Uncovering the hidden diversity of litter-decomposition mechanisms in mushroom-forming fungi.</title>
        <authorList>
            <person name="Floudas D."/>
            <person name="Bentzer J."/>
            <person name="Ahren D."/>
            <person name="Johansson T."/>
            <person name="Persson P."/>
            <person name="Tunlid A."/>
        </authorList>
    </citation>
    <scope>NUCLEOTIDE SEQUENCE [LARGE SCALE GENOMIC DNA]</scope>
    <source>
        <strain evidence="5 6">CBS 406.79</strain>
    </source>
</reference>
<keyword evidence="6" id="KW-1185">Reference proteome</keyword>
<evidence type="ECO:0000256" key="3">
    <source>
        <dbReference type="ARBA" id="ARBA00023186"/>
    </source>
</evidence>
<proteinExistence type="inferred from homology"/>
<evidence type="ECO:0000256" key="1">
    <source>
        <dbReference type="ARBA" id="ARBA00009049"/>
    </source>
</evidence>
<dbReference type="Pfam" id="PF10165">
    <property type="entry name" value="Ric8"/>
    <property type="match status" value="1"/>
</dbReference>
<dbReference type="OrthoDB" id="5585685at2759"/>
<keyword evidence="2" id="KW-0344">Guanine-nucleotide releasing factor</keyword>
<accession>A0A8H5M5X8</accession>
<evidence type="ECO:0000256" key="2">
    <source>
        <dbReference type="ARBA" id="ARBA00022658"/>
    </source>
</evidence>
<sequence>MSDILKSYSDLSSTTPRFQVAAVLESVVQANPFALDQHTRAALLRFLLKDLKAADAAQALLAVKTLGRIPAGSEPLTEPTSISILLDLATKQDRSASTEALKCIANTMLLYDHARATFVSSHVGGAQVCATMLEKATAPDQIFILSRILFLATAFPSSLVLSLVQDKRRGRTVVDLISMKIDISLASLLNNKYLAHEALSELLKFAFNLLHHYPKLSTLGSKEYKSPELDGLLPPLLRVYQSLPPTFPIPLVSPLTHVIHALVTIPITPSLLSLWFSSTTSPTHRHLHRSPSTSSSSSRAIDRVIAAGRRSLSITSASSSSHSIYGISYPDTILRTLDLLDLVFLHYFPSNSNPDSTQIRESFKNEMAANAAATAPSSISPFTKTAGATMMTLDELVSPLVALCTRICMMDKTQRVRVRESIIPPTDMDIDIDSEVMLVEERPDFLGRCVRLLRSVYHPRLKAEVGEMLFAACDCDPSMLASLVGYGNVAGFLFNKGILAPPPPPKNLPSLPHAHAHHHHNHPRINPITGRYEPAPSGVVQELEMTEEEKEEEMDRLFVLFDRLDKLGGGGASGDSGGGAGQKYVGGGQQKQQQQQRHQSREREREREPERERRTSSRKQRYASE</sequence>
<comment type="similarity">
    <text evidence="1">Belongs to the synembryn family.</text>
</comment>
<dbReference type="AlphaFoldDB" id="A0A8H5M5X8"/>
<dbReference type="PANTHER" id="PTHR12425:SF5">
    <property type="entry name" value="SYNEMBRYN"/>
    <property type="match status" value="1"/>
</dbReference>
<protein>
    <submittedName>
        <fullName evidence="5">Uncharacterized protein</fullName>
    </submittedName>
</protein>
<gene>
    <name evidence="5" type="ORF">D9757_007588</name>
</gene>
<evidence type="ECO:0000313" key="5">
    <source>
        <dbReference type="EMBL" id="KAF5381879.1"/>
    </source>
</evidence>
<feature type="compositionally biased region" description="Basic residues" evidence="4">
    <location>
        <begin position="616"/>
        <end position="625"/>
    </location>
</feature>
<feature type="compositionally biased region" description="Basic and acidic residues" evidence="4">
    <location>
        <begin position="599"/>
        <end position="615"/>
    </location>
</feature>
<feature type="compositionally biased region" description="Gly residues" evidence="4">
    <location>
        <begin position="569"/>
        <end position="589"/>
    </location>
</feature>
<dbReference type="InterPro" id="IPR016024">
    <property type="entry name" value="ARM-type_fold"/>
</dbReference>